<evidence type="ECO:0000256" key="2">
    <source>
        <dbReference type="RuleBase" id="RU004508"/>
    </source>
</evidence>
<accession>A0ABM7PT92</accession>
<dbReference type="GO" id="GO:0008483">
    <property type="term" value="F:transaminase activity"/>
    <property type="evidence" value="ECO:0007669"/>
    <property type="project" value="UniProtKB-KW"/>
</dbReference>
<dbReference type="Gene3D" id="3.40.640.10">
    <property type="entry name" value="Type I PLP-dependent aspartate aminotransferase-like (Major domain)"/>
    <property type="match status" value="1"/>
</dbReference>
<dbReference type="Proteomes" id="UP001319861">
    <property type="component" value="Chromosome"/>
</dbReference>
<comment type="cofactor">
    <cofactor evidence="1">
        <name>pyridoxal 5'-phosphate</name>
        <dbReference type="ChEBI" id="CHEBI:597326"/>
    </cofactor>
</comment>
<dbReference type="CDD" id="cd00616">
    <property type="entry name" value="AHBA_syn"/>
    <property type="match status" value="1"/>
</dbReference>
<dbReference type="EMBL" id="AP024525">
    <property type="protein sequence ID" value="BCT75465.1"/>
    <property type="molecule type" value="Genomic_DNA"/>
</dbReference>
<reference evidence="3 4" key="1">
    <citation type="journal article" date="2021" name="J. Biosci. Bioeng.">
        <title>Identification and characterization of a chc gene cluster responsible for the aromatization pathway of cyclohexanecarboxylate degradation in Sinomonas cyclohexanicum ATCC 51369.</title>
        <authorList>
            <person name="Yamamoto T."/>
            <person name="Hasegawa Y."/>
            <person name="Lau P.C.K."/>
            <person name="Iwaki H."/>
        </authorList>
    </citation>
    <scope>NUCLEOTIDE SEQUENCE [LARGE SCALE GENOMIC DNA]</scope>
    <source>
        <strain evidence="3 4">ATCC 51369</strain>
    </source>
</reference>
<keyword evidence="2" id="KW-0663">Pyridoxal phosphate</keyword>
<name>A0ABM7PT92_SINCY</name>
<dbReference type="InterPro" id="IPR015424">
    <property type="entry name" value="PyrdxlP-dep_Trfase"/>
</dbReference>
<keyword evidence="3" id="KW-0808">Transferase</keyword>
<dbReference type="Pfam" id="PF01041">
    <property type="entry name" value="DegT_DnrJ_EryC1"/>
    <property type="match status" value="1"/>
</dbReference>
<dbReference type="Gene3D" id="3.90.1150.10">
    <property type="entry name" value="Aspartate Aminotransferase, domain 1"/>
    <property type="match status" value="1"/>
</dbReference>
<keyword evidence="4" id="KW-1185">Reference proteome</keyword>
<keyword evidence="3" id="KW-0032">Aminotransferase</keyword>
<dbReference type="PANTHER" id="PTHR30244">
    <property type="entry name" value="TRANSAMINASE"/>
    <property type="match status" value="1"/>
</dbReference>
<evidence type="ECO:0000313" key="4">
    <source>
        <dbReference type="Proteomes" id="UP001319861"/>
    </source>
</evidence>
<organism evidence="3 4">
    <name type="scientific">Sinomonas cyclohexanicum</name>
    <name type="common">Corynebacterium cyclohexanicum</name>
    <dbReference type="NCBI Taxonomy" id="322009"/>
    <lineage>
        <taxon>Bacteria</taxon>
        <taxon>Bacillati</taxon>
        <taxon>Actinomycetota</taxon>
        <taxon>Actinomycetes</taxon>
        <taxon>Micrococcales</taxon>
        <taxon>Micrococcaceae</taxon>
        <taxon>Sinomonas</taxon>
    </lineage>
</organism>
<comment type="similarity">
    <text evidence="2">Belongs to the DegT/DnrJ/EryC1 family.</text>
</comment>
<dbReference type="InterPro" id="IPR015422">
    <property type="entry name" value="PyrdxlP-dep_Trfase_small"/>
</dbReference>
<protein>
    <submittedName>
        <fullName evidence="3">Aminotransferase DegT</fullName>
    </submittedName>
</protein>
<evidence type="ECO:0000313" key="3">
    <source>
        <dbReference type="EMBL" id="BCT75465.1"/>
    </source>
</evidence>
<gene>
    <name evidence="3" type="ORF">SCMU_13070</name>
</gene>
<dbReference type="PIRSF" id="PIRSF000390">
    <property type="entry name" value="PLP_StrS"/>
    <property type="match status" value="1"/>
</dbReference>
<proteinExistence type="inferred from homology"/>
<dbReference type="InterPro" id="IPR015421">
    <property type="entry name" value="PyrdxlP-dep_Trfase_major"/>
</dbReference>
<dbReference type="SUPFAM" id="SSF53383">
    <property type="entry name" value="PLP-dependent transferases"/>
    <property type="match status" value="1"/>
</dbReference>
<sequence>MSQHVEIQPPAAPAGERINVMKPWVGAEEARAVADVIASGWLAQGPRVAEFESAFAAAQGTAHGVATSSCTSALHLALLVAGVGPGDEVVVPSFSFIATANAPRYVGAEPVFADVDPATGNVTAETVEAVLGPRCAAVVVVDQGGVPADLAPLAALCRGKGIALVEDAACAAGSTYRGRPVGVGADVAAWSFHPRKLLTTGEGGMLTTPNAEWAERARRLRQHAASVSAAERHEAVRAPAEQYLELGFNYRMTDLQAAVGLVQLGRLPEMVARRRELASAYRAALAGVPGLRLVADPPYGTTNFQSLWAEVGDGFPLDRDGLLDALAAEGISARPGIMATHLEPAFAGAGHAPLPITERLARSTLILPLYHELGHDGVARVCDAIVTASRGGGGHA</sequence>
<dbReference type="PANTHER" id="PTHR30244:SF34">
    <property type="entry name" value="DTDP-4-AMINO-4,6-DIDEOXYGALACTOSE TRANSAMINASE"/>
    <property type="match status" value="1"/>
</dbReference>
<dbReference type="InterPro" id="IPR000653">
    <property type="entry name" value="DegT/StrS_aminotransferase"/>
</dbReference>
<evidence type="ECO:0000256" key="1">
    <source>
        <dbReference type="ARBA" id="ARBA00001933"/>
    </source>
</evidence>